<keyword evidence="3" id="KW-1185">Reference proteome</keyword>
<reference evidence="3" key="1">
    <citation type="journal article" date="2019" name="Int. J. Syst. Evol. Microbiol.">
        <title>The Global Catalogue of Microorganisms (GCM) 10K type strain sequencing project: providing services to taxonomists for standard genome sequencing and annotation.</title>
        <authorList>
            <consortium name="The Broad Institute Genomics Platform"/>
            <consortium name="The Broad Institute Genome Sequencing Center for Infectious Disease"/>
            <person name="Wu L."/>
            <person name="Ma J."/>
        </authorList>
    </citation>
    <scope>NUCLEOTIDE SEQUENCE [LARGE SCALE GENOMIC DNA]</scope>
    <source>
        <strain evidence="3">JCM 3369</strain>
    </source>
</reference>
<dbReference type="InterPro" id="IPR002586">
    <property type="entry name" value="CobQ/CobB/MinD/ParA_Nub-bd_dom"/>
</dbReference>
<dbReference type="PANTHER" id="PTHR13696">
    <property type="entry name" value="P-LOOP CONTAINING NUCLEOSIDE TRIPHOSPHATE HYDROLASE"/>
    <property type="match status" value="1"/>
</dbReference>
<dbReference type="Proteomes" id="UP001597327">
    <property type="component" value="Unassembled WGS sequence"/>
</dbReference>
<dbReference type="PANTHER" id="PTHR13696:SF96">
    <property type="entry name" value="COBQ_COBB_MIND_PARA NUCLEOTIDE BINDING DOMAIN-CONTAINING PROTEIN"/>
    <property type="match status" value="1"/>
</dbReference>
<dbReference type="Gene3D" id="3.40.50.300">
    <property type="entry name" value="P-loop containing nucleotide triphosphate hydrolases"/>
    <property type="match status" value="1"/>
</dbReference>
<protein>
    <submittedName>
        <fullName evidence="2">AAA family ATPase</fullName>
    </submittedName>
</protein>
<dbReference type="CDD" id="cd02042">
    <property type="entry name" value="ParAB_family"/>
    <property type="match status" value="1"/>
</dbReference>
<evidence type="ECO:0000313" key="3">
    <source>
        <dbReference type="Proteomes" id="UP001597327"/>
    </source>
</evidence>
<evidence type="ECO:0000259" key="1">
    <source>
        <dbReference type="Pfam" id="PF01656"/>
    </source>
</evidence>
<dbReference type="EMBL" id="JBHUFA010000009">
    <property type="protein sequence ID" value="MFD1696783.1"/>
    <property type="molecule type" value="Genomic_DNA"/>
</dbReference>
<evidence type="ECO:0000313" key="2">
    <source>
        <dbReference type="EMBL" id="MFD1696783.1"/>
    </source>
</evidence>
<dbReference type="RefSeq" id="WP_149894334.1">
    <property type="nucleotide sequence ID" value="NZ_JBHUFA010000009.1"/>
</dbReference>
<dbReference type="InterPro" id="IPR027417">
    <property type="entry name" value="P-loop_NTPase"/>
</dbReference>
<gene>
    <name evidence="2" type="ORF">ACFSC7_14790</name>
</gene>
<sequence length="223" mass="23933">MKTIAFVTQKGGAGKTTLAASLAVAAQEAGETVAVLDLDPQQSLTNWGNDRESDAPAIDYLEPGSISQLPSILTALKGRGYTLVILDTAGIDSTGTHIAMQAADMCLIPSRPTRMDLRATRATYEAAIRMDRPFLFTLNQCPPQPNNPRASEAAQALSMLGMIAEPLIMQRADHQDAFASGLGVTEYASDGKASEEMRNLWTWLQKTMKGKNHGEAIKTKLVG</sequence>
<name>A0ABW4K048_9HYPH</name>
<proteinExistence type="predicted"/>
<accession>A0ABW4K048</accession>
<organism evidence="2 3">
    <name type="scientific">Roseibium aestuarii</name>
    <dbReference type="NCBI Taxonomy" id="2600299"/>
    <lineage>
        <taxon>Bacteria</taxon>
        <taxon>Pseudomonadati</taxon>
        <taxon>Pseudomonadota</taxon>
        <taxon>Alphaproteobacteria</taxon>
        <taxon>Hyphomicrobiales</taxon>
        <taxon>Stappiaceae</taxon>
        <taxon>Roseibium</taxon>
    </lineage>
</organism>
<dbReference type="Pfam" id="PF01656">
    <property type="entry name" value="CbiA"/>
    <property type="match status" value="1"/>
</dbReference>
<dbReference type="PIRSF" id="PIRSF009320">
    <property type="entry name" value="Nuc_binding_HP_1000"/>
    <property type="match status" value="1"/>
</dbReference>
<dbReference type="SUPFAM" id="SSF52540">
    <property type="entry name" value="P-loop containing nucleoside triphosphate hydrolases"/>
    <property type="match status" value="1"/>
</dbReference>
<dbReference type="InterPro" id="IPR050678">
    <property type="entry name" value="DNA_Partitioning_ATPase"/>
</dbReference>
<comment type="caution">
    <text evidence="2">The sequence shown here is derived from an EMBL/GenBank/DDBJ whole genome shotgun (WGS) entry which is preliminary data.</text>
</comment>
<feature type="domain" description="CobQ/CobB/MinD/ParA nucleotide binding" evidence="1">
    <location>
        <begin position="4"/>
        <end position="102"/>
    </location>
</feature>